<keyword evidence="3" id="KW-1185">Reference proteome</keyword>
<keyword evidence="1" id="KW-0472">Membrane</keyword>
<name>A0A6G0WHP0_9STRA</name>
<protein>
    <submittedName>
        <fullName evidence="2">Uncharacterized protein</fullName>
    </submittedName>
</protein>
<dbReference type="VEuPathDB" id="FungiDB:AeMF1_012003"/>
<gene>
    <name evidence="2" type="ORF">Ae201684_015081</name>
</gene>
<accession>A0A6G0WHP0</accession>
<keyword evidence="1" id="KW-0812">Transmembrane</keyword>
<feature type="transmembrane region" description="Helical" evidence="1">
    <location>
        <begin position="43"/>
        <end position="63"/>
    </location>
</feature>
<keyword evidence="1" id="KW-1133">Transmembrane helix</keyword>
<dbReference type="Proteomes" id="UP000481153">
    <property type="component" value="Unassembled WGS sequence"/>
</dbReference>
<evidence type="ECO:0000313" key="2">
    <source>
        <dbReference type="EMBL" id="KAF0726681.1"/>
    </source>
</evidence>
<comment type="caution">
    <text evidence="2">The sequence shown here is derived from an EMBL/GenBank/DDBJ whole genome shotgun (WGS) entry which is preliminary data.</text>
</comment>
<organism evidence="2 3">
    <name type="scientific">Aphanomyces euteiches</name>
    <dbReference type="NCBI Taxonomy" id="100861"/>
    <lineage>
        <taxon>Eukaryota</taxon>
        <taxon>Sar</taxon>
        <taxon>Stramenopiles</taxon>
        <taxon>Oomycota</taxon>
        <taxon>Saprolegniomycetes</taxon>
        <taxon>Saprolegniales</taxon>
        <taxon>Verrucalvaceae</taxon>
        <taxon>Aphanomyces</taxon>
    </lineage>
</organism>
<dbReference type="EMBL" id="VJMJ01000210">
    <property type="protein sequence ID" value="KAF0726681.1"/>
    <property type="molecule type" value="Genomic_DNA"/>
</dbReference>
<dbReference type="AlphaFoldDB" id="A0A6G0WHP0"/>
<reference evidence="2 3" key="1">
    <citation type="submission" date="2019-07" db="EMBL/GenBank/DDBJ databases">
        <title>Genomics analysis of Aphanomyces spp. identifies a new class of oomycete effector associated with host adaptation.</title>
        <authorList>
            <person name="Gaulin E."/>
        </authorList>
    </citation>
    <scope>NUCLEOTIDE SEQUENCE [LARGE SCALE GENOMIC DNA]</scope>
    <source>
        <strain evidence="2 3">ATCC 201684</strain>
    </source>
</reference>
<evidence type="ECO:0000256" key="1">
    <source>
        <dbReference type="SAM" id="Phobius"/>
    </source>
</evidence>
<evidence type="ECO:0000313" key="3">
    <source>
        <dbReference type="Proteomes" id="UP000481153"/>
    </source>
</evidence>
<proteinExistence type="predicted"/>
<sequence length="192" mass="21291">MLRRPITIKQSSSGGSYSSRWEKEASDYWKQMQVDKPRIRKRVYVAIAVVALLAIGGMYAFVFQGQDTPAEGSFRTKCTAQAVQSKWHQEMCNKVCPNNEFNEACMNGCFFGSLDVTKQVCANRTTDTPFSQLCPFQVDCAGACVEYASVRPIPAKRNACEGGCNAVVPSACKRAVDMFDHIVKDNSYSRSP</sequence>